<evidence type="ECO:0000313" key="4">
    <source>
        <dbReference type="EMBL" id="CAF3932322.1"/>
    </source>
</evidence>
<dbReference type="AlphaFoldDB" id="A0A819JDX6"/>
<dbReference type="Proteomes" id="UP000663844">
    <property type="component" value="Unassembled WGS sequence"/>
</dbReference>
<comment type="similarity">
    <text evidence="2">Belongs to the sulfatase family.</text>
</comment>
<feature type="domain" description="Sulfatase N-terminal" evidence="3">
    <location>
        <begin position="2"/>
        <end position="77"/>
    </location>
</feature>
<gene>
    <name evidence="4" type="ORF">OXD698_LOCUS25647</name>
</gene>
<evidence type="ECO:0000256" key="2">
    <source>
        <dbReference type="ARBA" id="ARBA00008779"/>
    </source>
</evidence>
<dbReference type="InterPro" id="IPR000917">
    <property type="entry name" value="Sulfatase_N"/>
</dbReference>
<evidence type="ECO:0000259" key="3">
    <source>
        <dbReference type="Pfam" id="PF00884"/>
    </source>
</evidence>
<feature type="non-terminal residue" evidence="4">
    <location>
        <position position="185"/>
    </location>
</feature>
<dbReference type="EMBL" id="CAJOAZ010002474">
    <property type="protein sequence ID" value="CAF3932322.1"/>
    <property type="molecule type" value="Genomic_DNA"/>
</dbReference>
<evidence type="ECO:0000313" key="5">
    <source>
        <dbReference type="Proteomes" id="UP000663844"/>
    </source>
</evidence>
<dbReference type="Gene3D" id="3.40.720.10">
    <property type="entry name" value="Alkaline Phosphatase, subunit A"/>
    <property type="match status" value="1"/>
</dbReference>
<dbReference type="Pfam" id="PF00884">
    <property type="entry name" value="Sulfatase"/>
    <property type="match status" value="1"/>
</dbReference>
<name>A0A819JDX6_9BILA</name>
<feature type="non-terminal residue" evidence="4">
    <location>
        <position position="1"/>
    </location>
</feature>
<proteinExistence type="inferred from homology"/>
<protein>
    <recommendedName>
        <fullName evidence="3">Sulfatase N-terminal domain-containing protein</fullName>
    </recommendedName>
</protein>
<accession>A0A819JDX6</accession>
<evidence type="ECO:0000256" key="1">
    <source>
        <dbReference type="ARBA" id="ARBA00001913"/>
    </source>
</evidence>
<dbReference type="InterPro" id="IPR017850">
    <property type="entry name" value="Alkaline_phosphatase_core_sf"/>
</dbReference>
<comment type="caution">
    <text evidence="4">The sequence shown here is derived from an EMBL/GenBank/DDBJ whole genome shotgun (WGS) entry which is preliminary data.</text>
</comment>
<organism evidence="4 5">
    <name type="scientific">Adineta steineri</name>
    <dbReference type="NCBI Taxonomy" id="433720"/>
    <lineage>
        <taxon>Eukaryota</taxon>
        <taxon>Metazoa</taxon>
        <taxon>Spiralia</taxon>
        <taxon>Gnathifera</taxon>
        <taxon>Rotifera</taxon>
        <taxon>Eurotatoria</taxon>
        <taxon>Bdelloidea</taxon>
        <taxon>Adinetida</taxon>
        <taxon>Adinetidae</taxon>
        <taxon>Adineta</taxon>
    </lineage>
</organism>
<dbReference type="SUPFAM" id="SSF53649">
    <property type="entry name" value="Alkaline phosphatase-like"/>
    <property type="match status" value="1"/>
</dbReference>
<sequence length="185" mass="21879">MMSLLVTGTHKPFLFPNDRSYTDYQYYTNDPRINAYLNTLKITDELFGKIIHGFKSRKLYNETLFVTVSDYAYVFNDHDSQTVAHPGNSFKSVKQYPRKLTYDITSDEVHLCPIEYDTFESIDLINLYNQPISNHPSWIHINHYKQVKYGWKGRYLIKQFVSTIATKRQTSRMSVLLFRSLIQRV</sequence>
<comment type="cofactor">
    <cofactor evidence="1">
        <name>Ca(2+)</name>
        <dbReference type="ChEBI" id="CHEBI:29108"/>
    </cofactor>
</comment>
<reference evidence="4" key="1">
    <citation type="submission" date="2021-02" db="EMBL/GenBank/DDBJ databases">
        <authorList>
            <person name="Nowell W R."/>
        </authorList>
    </citation>
    <scope>NUCLEOTIDE SEQUENCE</scope>
</reference>